<dbReference type="Proteomes" id="UP000247480">
    <property type="component" value="Unassembled WGS sequence"/>
</dbReference>
<gene>
    <name evidence="1" type="ORF">KPSA1_02470</name>
</gene>
<sequence length="41" mass="4741">MNSHSFQDKNLNALSQNEIASDAELNYLLHADLRSYGLYRK</sequence>
<accession>A0A2V0Q887</accession>
<protein>
    <submittedName>
        <fullName evidence="1">Uncharacterized protein</fullName>
    </submittedName>
</protein>
<dbReference type="EMBL" id="BGJZ01000110">
    <property type="protein sequence ID" value="GBH09076.1"/>
    <property type="molecule type" value="Genomic_DNA"/>
</dbReference>
<dbReference type="AlphaFoldDB" id="A0A2V0Q887"/>
<organism evidence="1 2">
    <name type="scientific">Pseudomonas syringae pv. actinidiae</name>
    <dbReference type="NCBI Taxonomy" id="103796"/>
    <lineage>
        <taxon>Bacteria</taxon>
        <taxon>Pseudomonadati</taxon>
        <taxon>Pseudomonadota</taxon>
        <taxon>Gammaproteobacteria</taxon>
        <taxon>Pseudomonadales</taxon>
        <taxon>Pseudomonadaceae</taxon>
        <taxon>Pseudomonas</taxon>
        <taxon>Pseudomonas syringae</taxon>
    </lineage>
</organism>
<reference evidence="1 2" key="1">
    <citation type="submission" date="2018-04" db="EMBL/GenBank/DDBJ databases">
        <title>Draft genome sequence of Pseudomonas syringae pv. actinidiae biovar 1 strains isolated from kiwifruit in Kagawa prefecture.</title>
        <authorList>
            <person name="Tabuchi M."/>
            <person name="Saito M."/>
            <person name="Fujiwara S."/>
            <person name="Sasa N."/>
            <person name="Akimitsu K."/>
            <person name="Gomi K."/>
            <person name="Konishi-Sugita S."/>
            <person name="Hamano K."/>
            <person name="Kataoka I."/>
        </authorList>
    </citation>
    <scope>NUCLEOTIDE SEQUENCE [LARGE SCALE GENOMIC DNA]</scope>
    <source>
        <strain evidence="1 2">MAFF212206</strain>
    </source>
</reference>
<name>A0A2V0Q887_PSESF</name>
<proteinExistence type="predicted"/>
<comment type="caution">
    <text evidence="1">The sequence shown here is derived from an EMBL/GenBank/DDBJ whole genome shotgun (WGS) entry which is preliminary data.</text>
</comment>
<evidence type="ECO:0000313" key="2">
    <source>
        <dbReference type="Proteomes" id="UP000247480"/>
    </source>
</evidence>
<evidence type="ECO:0000313" key="1">
    <source>
        <dbReference type="EMBL" id="GBH09076.1"/>
    </source>
</evidence>